<dbReference type="EMBL" id="AUZX01003688">
    <property type="protein sequence ID" value="EQD73229.1"/>
    <property type="molecule type" value="Genomic_DNA"/>
</dbReference>
<reference evidence="1" key="2">
    <citation type="journal article" date="2014" name="ISME J.">
        <title>Microbial stratification in low pH oxic and suboxic macroscopic growths along an acid mine drainage.</title>
        <authorList>
            <person name="Mendez-Garcia C."/>
            <person name="Mesa V."/>
            <person name="Sprenger R.R."/>
            <person name="Richter M."/>
            <person name="Diez M.S."/>
            <person name="Solano J."/>
            <person name="Bargiela R."/>
            <person name="Golyshina O.V."/>
            <person name="Manteca A."/>
            <person name="Ramos J.L."/>
            <person name="Gallego J.R."/>
            <person name="Llorente I."/>
            <person name="Martins Dos Santos V.A."/>
            <person name="Jensen O.N."/>
            <person name="Pelaez A.I."/>
            <person name="Sanchez J."/>
            <person name="Ferrer M."/>
        </authorList>
    </citation>
    <scope>NUCLEOTIDE SEQUENCE</scope>
</reference>
<accession>T1CVP4</accession>
<feature type="non-terminal residue" evidence="1">
    <location>
        <position position="116"/>
    </location>
</feature>
<organism evidence="1">
    <name type="scientific">mine drainage metagenome</name>
    <dbReference type="NCBI Taxonomy" id="410659"/>
    <lineage>
        <taxon>unclassified sequences</taxon>
        <taxon>metagenomes</taxon>
        <taxon>ecological metagenomes</taxon>
    </lineage>
</organism>
<proteinExistence type="predicted"/>
<name>T1CVP4_9ZZZZ</name>
<sequence length="116" mass="12664">MRTDAARPLSLLARSALASLLALVAFLGVTGFALDRAYYEGTLTAERDRLQSYFYAYLAGFDVRRDGTLISPDAPPQPDFDRPGPACTRSSPIAEAYAGHRVRRAGAICRSRVISR</sequence>
<protein>
    <submittedName>
        <fullName evidence="1">Secreted protein</fullName>
    </submittedName>
</protein>
<comment type="caution">
    <text evidence="1">The sequence shown here is derived from an EMBL/GenBank/DDBJ whole genome shotgun (WGS) entry which is preliminary data.</text>
</comment>
<dbReference type="AlphaFoldDB" id="T1CVP4"/>
<gene>
    <name evidence="1" type="ORF">B1A_05053</name>
</gene>
<evidence type="ECO:0000313" key="1">
    <source>
        <dbReference type="EMBL" id="EQD73229.1"/>
    </source>
</evidence>
<reference evidence="1" key="1">
    <citation type="submission" date="2013-08" db="EMBL/GenBank/DDBJ databases">
        <authorList>
            <person name="Mendez C."/>
            <person name="Richter M."/>
            <person name="Ferrer M."/>
            <person name="Sanchez J."/>
        </authorList>
    </citation>
    <scope>NUCLEOTIDE SEQUENCE</scope>
</reference>